<dbReference type="Gene3D" id="3.90.650.10">
    <property type="entry name" value="PurM-like C-terminal domain"/>
    <property type="match status" value="1"/>
</dbReference>
<dbReference type="SUPFAM" id="SSF55326">
    <property type="entry name" value="PurM N-terminal domain-like"/>
    <property type="match status" value="1"/>
</dbReference>
<dbReference type="NCBIfam" id="TIGR02124">
    <property type="entry name" value="hypE"/>
    <property type="match status" value="1"/>
</dbReference>
<protein>
    <recommendedName>
        <fullName evidence="5">Hydrogenase expression/formation protein HypE</fullName>
    </recommendedName>
</protein>
<dbReference type="AlphaFoldDB" id="A0A0F9SJL4"/>
<dbReference type="InterPro" id="IPR011854">
    <property type="entry name" value="HypE"/>
</dbReference>
<dbReference type="InterPro" id="IPR036921">
    <property type="entry name" value="PurM-like_N_sf"/>
</dbReference>
<reference evidence="4" key="1">
    <citation type="journal article" date="2015" name="Nature">
        <title>Complex archaea that bridge the gap between prokaryotes and eukaryotes.</title>
        <authorList>
            <person name="Spang A."/>
            <person name="Saw J.H."/>
            <person name="Jorgensen S.L."/>
            <person name="Zaremba-Niedzwiedzka K."/>
            <person name="Martijn J."/>
            <person name="Lind A.E."/>
            <person name="van Eijk R."/>
            <person name="Schleper C."/>
            <person name="Guy L."/>
            <person name="Ettema T.J."/>
        </authorList>
    </citation>
    <scope>NUCLEOTIDE SEQUENCE</scope>
</reference>
<feature type="domain" description="PurM-like C-terminal" evidence="3">
    <location>
        <begin position="181"/>
        <end position="334"/>
    </location>
</feature>
<dbReference type="CDD" id="cd02197">
    <property type="entry name" value="HypE"/>
    <property type="match status" value="1"/>
</dbReference>
<dbReference type="PANTHER" id="PTHR30303">
    <property type="entry name" value="HYDROGENASE ISOENZYMES FORMATION PROTEIN HYPE"/>
    <property type="match status" value="1"/>
</dbReference>
<dbReference type="Pfam" id="PF02769">
    <property type="entry name" value="AIRS_C"/>
    <property type="match status" value="1"/>
</dbReference>
<dbReference type="InterPro" id="IPR010918">
    <property type="entry name" value="PurM-like_C_dom"/>
</dbReference>
<comment type="similarity">
    <text evidence="1">Belongs to the HypE family.</text>
</comment>
<sequence>MQLFFYNMSEKKEKSNLIRIAHGSGGVLQEELIHFITKNIPLKKVNKGIGIDDLDDGATIPLKNYDKEIVITADGHTVSPIFFPGGDIGILSVCGTVNDLLMMGAKPLAITSIIIIEEGVGFNTLEKIVSSMNNTIKEANVAIIAGDTKVMPRGTLNEIVIATSGIGIKDKKIKILDNNLKVGDRIIMTGSIGDHGTALLASREGLNISTDLKSDVALLNDISESIQPEIDNNYIHAMKDPTRGGIASALNDWAKKSQVSIWIEEDKVPIKNQVKAICDMLGLDPYNIACEGRALLSVDSKHSNEILKKIRTTRVGSDAEIIGEVKKSNPKRVFLKTIVGGTRFIDMPLGEAIPRIC</sequence>
<evidence type="ECO:0008006" key="5">
    <source>
        <dbReference type="Google" id="ProtNLM"/>
    </source>
</evidence>
<dbReference type="InterPro" id="IPR016188">
    <property type="entry name" value="PurM-like_N"/>
</dbReference>
<dbReference type="SUPFAM" id="SSF56042">
    <property type="entry name" value="PurM C-terminal domain-like"/>
    <property type="match status" value="1"/>
</dbReference>
<evidence type="ECO:0000259" key="2">
    <source>
        <dbReference type="Pfam" id="PF00586"/>
    </source>
</evidence>
<dbReference type="Gene3D" id="3.30.1330.10">
    <property type="entry name" value="PurM-like, N-terminal domain"/>
    <property type="match status" value="1"/>
</dbReference>
<dbReference type="Pfam" id="PF00586">
    <property type="entry name" value="AIRS"/>
    <property type="match status" value="1"/>
</dbReference>
<accession>A0A0F9SJL4</accession>
<comment type="caution">
    <text evidence="4">The sequence shown here is derived from an EMBL/GenBank/DDBJ whole genome shotgun (WGS) entry which is preliminary data.</text>
</comment>
<name>A0A0F9SJL4_9ZZZZ</name>
<proteinExistence type="inferred from homology"/>
<dbReference type="EMBL" id="LAZR01000479">
    <property type="protein sequence ID" value="KKN67234.1"/>
    <property type="molecule type" value="Genomic_DNA"/>
</dbReference>
<organism evidence="4">
    <name type="scientific">marine sediment metagenome</name>
    <dbReference type="NCBI Taxonomy" id="412755"/>
    <lineage>
        <taxon>unclassified sequences</taxon>
        <taxon>metagenomes</taxon>
        <taxon>ecological metagenomes</taxon>
    </lineage>
</organism>
<feature type="domain" description="PurM-like N-terminal" evidence="2">
    <location>
        <begin position="55"/>
        <end position="168"/>
    </location>
</feature>
<evidence type="ECO:0000256" key="1">
    <source>
        <dbReference type="ARBA" id="ARBA00006243"/>
    </source>
</evidence>
<gene>
    <name evidence="4" type="ORF">LCGC14_0463240</name>
</gene>
<dbReference type="GO" id="GO:0051604">
    <property type="term" value="P:protein maturation"/>
    <property type="evidence" value="ECO:0007669"/>
    <property type="project" value="TreeGrafter"/>
</dbReference>
<dbReference type="InterPro" id="IPR036676">
    <property type="entry name" value="PurM-like_C_sf"/>
</dbReference>
<dbReference type="PIRSF" id="PIRSF005644">
    <property type="entry name" value="Hdrgns_mtr_HypE"/>
    <property type="match status" value="1"/>
</dbReference>
<evidence type="ECO:0000259" key="3">
    <source>
        <dbReference type="Pfam" id="PF02769"/>
    </source>
</evidence>
<evidence type="ECO:0000313" key="4">
    <source>
        <dbReference type="EMBL" id="KKN67234.1"/>
    </source>
</evidence>
<dbReference type="PANTHER" id="PTHR30303:SF0">
    <property type="entry name" value="CARBAMOYL DEHYDRATASE HYPE"/>
    <property type="match status" value="1"/>
</dbReference>